<dbReference type="RefSeq" id="WP_129518781.1">
    <property type="nucleotide sequence ID" value="NZ_QWEX01000005.1"/>
</dbReference>
<dbReference type="Pfam" id="PF18847">
    <property type="entry name" value="LPD29"/>
    <property type="match status" value="1"/>
</dbReference>
<accession>A0A4Q2A685</accession>
<dbReference type="InterPro" id="IPR041311">
    <property type="entry name" value="LPD29"/>
</dbReference>
<evidence type="ECO:0000256" key="1">
    <source>
        <dbReference type="SAM" id="MobiDB-lite"/>
    </source>
</evidence>
<proteinExistence type="predicted"/>
<dbReference type="EMBL" id="QWEX01000005">
    <property type="protein sequence ID" value="RXV64191.1"/>
    <property type="molecule type" value="Genomic_DNA"/>
</dbReference>
<evidence type="ECO:0000259" key="2">
    <source>
        <dbReference type="Pfam" id="PF18847"/>
    </source>
</evidence>
<feature type="region of interest" description="Disordered" evidence="1">
    <location>
        <begin position="1"/>
        <end position="22"/>
    </location>
</feature>
<dbReference type="OrthoDB" id="9131033at2"/>
<feature type="domain" description="Large polyvalent protein associated" evidence="2">
    <location>
        <begin position="39"/>
        <end position="131"/>
    </location>
</feature>
<dbReference type="Proteomes" id="UP000289650">
    <property type="component" value="Unassembled WGS sequence"/>
</dbReference>
<evidence type="ECO:0000313" key="3">
    <source>
        <dbReference type="EMBL" id="RXV64191.1"/>
    </source>
</evidence>
<organism evidence="3 4">
    <name type="scientific">Burkholderia stabilis</name>
    <dbReference type="NCBI Taxonomy" id="95485"/>
    <lineage>
        <taxon>Bacteria</taxon>
        <taxon>Pseudomonadati</taxon>
        <taxon>Pseudomonadota</taxon>
        <taxon>Betaproteobacteria</taxon>
        <taxon>Burkholderiales</taxon>
        <taxon>Burkholderiaceae</taxon>
        <taxon>Burkholderia</taxon>
        <taxon>Burkholderia cepacia complex</taxon>
    </lineage>
</organism>
<sequence length="221" mass="24002">MMLTTENTLSSSAEPARARTNSNVATPAHAIGDTLNLIETVQLVQTILHEAFPTTSFAISVTKNGDGSQLAVDWTDGPRDLQVARLILPLQATRLADGGKVKRVEHFMLTSAGRLTVHLAADRITLSRQFSDGAIARALERLAVRYSDHLAPDVRAAMTIEGYRAGRLQQLEVFGVHRTGSHRSGSNVQVDVDAMLAEATDAHGFPRSITGARLFVRRETH</sequence>
<evidence type="ECO:0000313" key="4">
    <source>
        <dbReference type="Proteomes" id="UP000289650"/>
    </source>
</evidence>
<gene>
    <name evidence="3" type="ORF">D1006_41105</name>
</gene>
<name>A0A4Q2A685_9BURK</name>
<reference evidence="3 4" key="1">
    <citation type="submission" date="2018-08" db="EMBL/GenBank/DDBJ databases">
        <title>Mountain-cultivated ginseng endophyte, Burkholderia stabilis and its activity against ginseng root rot disease.</title>
        <authorList>
            <person name="Tapan Kumar M."/>
            <person name="Bae H."/>
            <person name="Shanmugam G."/>
            <person name="Jeon J."/>
        </authorList>
    </citation>
    <scope>NUCLEOTIDE SEQUENCE [LARGE SCALE GENOMIC DNA]</scope>
    <source>
        <strain evidence="3 4">EB159</strain>
    </source>
</reference>
<comment type="caution">
    <text evidence="3">The sequence shown here is derived from an EMBL/GenBank/DDBJ whole genome shotgun (WGS) entry which is preliminary data.</text>
</comment>
<protein>
    <recommendedName>
        <fullName evidence="2">Large polyvalent protein associated domain-containing protein</fullName>
    </recommendedName>
</protein>
<dbReference type="AlphaFoldDB" id="A0A4Q2A685"/>